<feature type="region of interest" description="Disordered" evidence="5">
    <location>
        <begin position="57"/>
        <end position="112"/>
    </location>
</feature>
<comment type="subcellular location">
    <subcellularLocation>
        <location evidence="1">Membrane</location>
        <topology evidence="1">Single-pass membrane protein</topology>
    </subcellularLocation>
</comment>
<organism evidence="8 9">
    <name type="scientific">Alloalcanivorax profundimaris</name>
    <dbReference type="NCBI Taxonomy" id="2735259"/>
    <lineage>
        <taxon>Bacteria</taxon>
        <taxon>Pseudomonadati</taxon>
        <taxon>Pseudomonadota</taxon>
        <taxon>Gammaproteobacteria</taxon>
        <taxon>Oceanospirillales</taxon>
        <taxon>Alcanivoracaceae</taxon>
        <taxon>Alloalcanivorax</taxon>
    </lineage>
</organism>
<evidence type="ECO:0000256" key="3">
    <source>
        <dbReference type="ARBA" id="ARBA00022989"/>
    </source>
</evidence>
<evidence type="ECO:0000256" key="4">
    <source>
        <dbReference type="ARBA" id="ARBA00023136"/>
    </source>
</evidence>
<dbReference type="Proteomes" id="UP000662703">
    <property type="component" value="Unassembled WGS sequence"/>
</dbReference>
<dbReference type="EMBL" id="ARXX01000014">
    <property type="protein sequence ID" value="MBF5055967.1"/>
    <property type="molecule type" value="Genomic_DNA"/>
</dbReference>
<proteinExistence type="predicted"/>
<dbReference type="NCBIfam" id="TIGR01352">
    <property type="entry name" value="tonB_Cterm"/>
    <property type="match status" value="1"/>
</dbReference>
<dbReference type="Pfam" id="PF13103">
    <property type="entry name" value="TonB_2"/>
    <property type="match status" value="1"/>
</dbReference>
<evidence type="ECO:0000259" key="7">
    <source>
        <dbReference type="PROSITE" id="PS52015"/>
    </source>
</evidence>
<keyword evidence="4 6" id="KW-0472">Membrane</keyword>
<gene>
    <name evidence="8" type="ORF">Y5W_01261</name>
</gene>
<evidence type="ECO:0000313" key="8">
    <source>
        <dbReference type="EMBL" id="MBF5055967.1"/>
    </source>
</evidence>
<dbReference type="InterPro" id="IPR006260">
    <property type="entry name" value="TonB/TolA_C"/>
</dbReference>
<evidence type="ECO:0000313" key="9">
    <source>
        <dbReference type="Proteomes" id="UP000662703"/>
    </source>
</evidence>
<protein>
    <recommendedName>
        <fullName evidence="7">TonB C-terminal domain-containing protein</fullName>
    </recommendedName>
</protein>
<sequence>MPQQAPKPSRRDAARNRRIAAVATTLGVVLAVALVGALIWYWANQTAGVRRQVPKQDMIVPLPPPPPPEEQPEPEPEPEPEEQVEPEPVPEEPTPVEEPTPEEPPSPSQDLSEAMQIDGESQAGNDAFNIGAGSGGGMGGSGAGAAGNATYGQYLSYAFQRKLRENRDIRHLSYRVEVNLWLDPDGRVTRVEMLSSSGDQDVDRRIVNALRDMDALDQKPPRSLTLPVRMSLQGRRPG</sequence>
<reference evidence="8 9" key="1">
    <citation type="submission" date="2012-09" db="EMBL/GenBank/DDBJ databases">
        <title>Genome Sequence of alkane-degrading Bacterium Alcanivorax sp. 521-1.</title>
        <authorList>
            <person name="Lai Q."/>
            <person name="Shao Z."/>
        </authorList>
    </citation>
    <scope>NUCLEOTIDE SEQUENCE [LARGE SCALE GENOMIC DNA]</scope>
    <source>
        <strain evidence="8 9">521-1</strain>
    </source>
</reference>
<evidence type="ECO:0000256" key="1">
    <source>
        <dbReference type="ARBA" id="ARBA00004167"/>
    </source>
</evidence>
<feature type="transmembrane region" description="Helical" evidence="6">
    <location>
        <begin position="20"/>
        <end position="43"/>
    </location>
</feature>
<evidence type="ECO:0000256" key="6">
    <source>
        <dbReference type="SAM" id="Phobius"/>
    </source>
</evidence>
<dbReference type="RefSeq" id="WP_194864560.1">
    <property type="nucleotide sequence ID" value="NZ_ARXX01000014.1"/>
</dbReference>
<name>A0ABS0AP97_9GAMM</name>
<feature type="compositionally biased region" description="Pro residues" evidence="5">
    <location>
        <begin position="91"/>
        <end position="107"/>
    </location>
</feature>
<keyword evidence="3 6" id="KW-1133">Transmembrane helix</keyword>
<dbReference type="InterPro" id="IPR037682">
    <property type="entry name" value="TonB_C"/>
</dbReference>
<comment type="caution">
    <text evidence="8">The sequence shown here is derived from an EMBL/GenBank/DDBJ whole genome shotgun (WGS) entry which is preliminary data.</text>
</comment>
<evidence type="ECO:0000256" key="2">
    <source>
        <dbReference type="ARBA" id="ARBA00022692"/>
    </source>
</evidence>
<dbReference type="Gene3D" id="3.30.1150.10">
    <property type="match status" value="1"/>
</dbReference>
<keyword evidence="2 6" id="KW-0812">Transmembrane</keyword>
<accession>A0ABS0AP97</accession>
<evidence type="ECO:0000256" key="5">
    <source>
        <dbReference type="SAM" id="MobiDB-lite"/>
    </source>
</evidence>
<dbReference type="PROSITE" id="PS52015">
    <property type="entry name" value="TONB_CTD"/>
    <property type="match status" value="1"/>
</dbReference>
<keyword evidence="9" id="KW-1185">Reference proteome</keyword>
<feature type="compositionally biased region" description="Acidic residues" evidence="5">
    <location>
        <begin position="70"/>
        <end position="90"/>
    </location>
</feature>
<feature type="domain" description="TonB C-terminal" evidence="7">
    <location>
        <begin position="148"/>
        <end position="238"/>
    </location>
</feature>
<dbReference type="SUPFAM" id="SSF74653">
    <property type="entry name" value="TolA/TonB C-terminal domain"/>
    <property type="match status" value="1"/>
</dbReference>